<evidence type="ECO:0000313" key="3">
    <source>
        <dbReference type="Proteomes" id="UP001501116"/>
    </source>
</evidence>
<gene>
    <name evidence="2" type="ORF">GCM10009754_57800</name>
</gene>
<reference evidence="2 3" key="1">
    <citation type="journal article" date="2019" name="Int. J. Syst. Evol. Microbiol.">
        <title>The Global Catalogue of Microorganisms (GCM) 10K type strain sequencing project: providing services to taxonomists for standard genome sequencing and annotation.</title>
        <authorList>
            <consortium name="The Broad Institute Genomics Platform"/>
            <consortium name="The Broad Institute Genome Sequencing Center for Infectious Disease"/>
            <person name="Wu L."/>
            <person name="Ma J."/>
        </authorList>
    </citation>
    <scope>NUCLEOTIDE SEQUENCE [LARGE SCALE GENOMIC DNA]</scope>
    <source>
        <strain evidence="2 3">JCM 14545</strain>
    </source>
</reference>
<dbReference type="EMBL" id="BAAANN010000026">
    <property type="protein sequence ID" value="GAA1975039.1"/>
    <property type="molecule type" value="Genomic_DNA"/>
</dbReference>
<comment type="caution">
    <text evidence="2">The sequence shown here is derived from an EMBL/GenBank/DDBJ whole genome shotgun (WGS) entry which is preliminary data.</text>
</comment>
<name>A0ABN2RUF7_9PSEU</name>
<feature type="region of interest" description="Disordered" evidence="1">
    <location>
        <begin position="80"/>
        <end position="103"/>
    </location>
</feature>
<protein>
    <submittedName>
        <fullName evidence="2">Uncharacterized protein</fullName>
    </submittedName>
</protein>
<evidence type="ECO:0000313" key="2">
    <source>
        <dbReference type="EMBL" id="GAA1975039.1"/>
    </source>
</evidence>
<dbReference type="Proteomes" id="UP001501116">
    <property type="component" value="Unassembled WGS sequence"/>
</dbReference>
<sequence>MVSGGFSAPSGVTIPQSAMRGPPAGCSGTGSGRGAAWPGAGFSEVSTGGGGVSLFAHAAGGAGTFGVGFEAAAGPVVKASKPDNRARTRTGSDRREALCTRAG</sequence>
<organism evidence="2 3">
    <name type="scientific">Amycolatopsis minnesotensis</name>
    <dbReference type="NCBI Taxonomy" id="337894"/>
    <lineage>
        <taxon>Bacteria</taxon>
        <taxon>Bacillati</taxon>
        <taxon>Actinomycetota</taxon>
        <taxon>Actinomycetes</taxon>
        <taxon>Pseudonocardiales</taxon>
        <taxon>Pseudonocardiaceae</taxon>
        <taxon>Amycolatopsis</taxon>
    </lineage>
</organism>
<accession>A0ABN2RUF7</accession>
<evidence type="ECO:0000256" key="1">
    <source>
        <dbReference type="SAM" id="MobiDB-lite"/>
    </source>
</evidence>
<proteinExistence type="predicted"/>
<keyword evidence="3" id="KW-1185">Reference proteome</keyword>
<feature type="region of interest" description="Disordered" evidence="1">
    <location>
        <begin position="1"/>
        <end position="43"/>
    </location>
</feature>